<dbReference type="Proteomes" id="UP000324629">
    <property type="component" value="Unassembled WGS sequence"/>
</dbReference>
<dbReference type="GO" id="GO:0000977">
    <property type="term" value="F:RNA polymerase II transcription regulatory region sequence-specific DNA binding"/>
    <property type="evidence" value="ECO:0007669"/>
    <property type="project" value="TreeGrafter"/>
</dbReference>
<evidence type="ECO:0000256" key="8">
    <source>
        <dbReference type="SAM" id="MobiDB-lite"/>
    </source>
</evidence>
<keyword evidence="3" id="KW-0677">Repeat</keyword>
<feature type="compositionally biased region" description="Polar residues" evidence="8">
    <location>
        <begin position="170"/>
        <end position="183"/>
    </location>
</feature>
<feature type="domain" description="C2H2-type" evidence="9">
    <location>
        <begin position="314"/>
        <end position="341"/>
    </location>
</feature>
<keyword evidence="4 7" id="KW-0863">Zinc-finger</keyword>
<dbReference type="FunFam" id="3.30.160.60:FF:002169">
    <property type="entry name" value="Zgc:174573"/>
    <property type="match status" value="1"/>
</dbReference>
<keyword evidence="6" id="KW-0539">Nucleus</keyword>
<evidence type="ECO:0000256" key="6">
    <source>
        <dbReference type="ARBA" id="ARBA00023242"/>
    </source>
</evidence>
<comment type="caution">
    <text evidence="10">The sequence shown here is derived from an EMBL/GenBank/DDBJ whole genome shotgun (WGS) entry which is preliminary data.</text>
</comment>
<dbReference type="GO" id="GO:0008270">
    <property type="term" value="F:zinc ion binding"/>
    <property type="evidence" value="ECO:0007669"/>
    <property type="project" value="UniProtKB-KW"/>
</dbReference>
<keyword evidence="11" id="KW-1185">Reference proteome</keyword>
<evidence type="ECO:0000313" key="11">
    <source>
        <dbReference type="Proteomes" id="UP000324629"/>
    </source>
</evidence>
<feature type="compositionally biased region" description="Polar residues" evidence="8">
    <location>
        <begin position="192"/>
        <end position="213"/>
    </location>
</feature>
<feature type="compositionally biased region" description="Basic and acidic residues" evidence="8">
    <location>
        <begin position="34"/>
        <end position="51"/>
    </location>
</feature>
<feature type="compositionally biased region" description="Low complexity" evidence="8">
    <location>
        <begin position="573"/>
        <end position="586"/>
    </location>
</feature>
<keyword evidence="5" id="KW-0862">Zinc</keyword>
<feature type="region of interest" description="Disordered" evidence="8">
    <location>
        <begin position="516"/>
        <end position="652"/>
    </location>
</feature>
<sequence length="903" mass="98845">MPRFKATPQQFHNMDEDSEDSDKSSSGSENFLIEENKQQIDSEQQRKEALEKLSETAKELAAKLCANVNVPSSMSQFQTAMLLAQAAAFAAMTAGPCLPVPPVTHPPIAPLGLAIPLPSFPSPVVPAVEKNSISHQKRSNSSVKPSNPTAQKKNTQTSKQDVKIEAPENKQASNEKQLTNRQSCKLEREPSRQPTEPDNSKSAVNCKSNCKSNPQHDLKGSNTGNSSTFDIGIIPLAAPEESEPLRSQLTRRRRAREAINCSVCSKLMRRGSLREHMEMHNNSGKFKCDQCPKTFSRCSARDKHLRTHTGEKPFVCEHCSKAYRQRVHLNEHLRSHTGIRPYVCRLCGFSLASKSLLNRHLGTHGVKKRLPDAPELWFKSNASKETVLSLAAEVGRLLTDTNKVGDANPQNSSVQKDKTADGKCNVPKDLASCGRKYLCQACPAGFPTVQALRSHRVTTHGVQFPHKCPQCDESFTSIKLRKSHLREKHPQVCPICSAIMPQRRLYILEAHIREVHPKQSKKDASSPIKLKCNPPPSSRQLRSATKRNDSEEKVLEVPKWKRFKSNDAVSGNSSESQSTSDQSSDSSDPDESLTKEEKATVAEAEEAEERGEEGEKERHTNFSTKGVPGEITEPTGALKIEPDGNTLSPKKNVLTDVNSSRISSNCSTTASSEHFVPVEETPLTNNTSPNIDFHHSVVSPCEDRGAPQNVPVDTILKSRTALGVFITNHDFKDHSTLDSTDNTSPILFESPVSVNYILSSLPVSTPSDIPRSIDDGHSSGADALTSHSLAKKLTLTEPETDPTKVGTSVKCTVSNHARQTSLSPPREPWTACLAKRPLTHSLAENSSFCNNTTHASSVFPPQPISPVSPCPKLESPDYQTSLFDCADTIQGTGESSFGLNATA</sequence>
<dbReference type="PROSITE" id="PS50157">
    <property type="entry name" value="ZINC_FINGER_C2H2_2"/>
    <property type="match status" value="5"/>
</dbReference>
<evidence type="ECO:0000256" key="7">
    <source>
        <dbReference type="PROSITE-ProRule" id="PRU00042"/>
    </source>
</evidence>
<dbReference type="GO" id="GO:0005634">
    <property type="term" value="C:nucleus"/>
    <property type="evidence" value="ECO:0007669"/>
    <property type="project" value="UniProtKB-SubCell"/>
</dbReference>
<evidence type="ECO:0000256" key="2">
    <source>
        <dbReference type="ARBA" id="ARBA00022723"/>
    </source>
</evidence>
<feature type="domain" description="C2H2-type" evidence="9">
    <location>
        <begin position="466"/>
        <end position="494"/>
    </location>
</feature>
<evidence type="ECO:0000256" key="3">
    <source>
        <dbReference type="ARBA" id="ARBA00022737"/>
    </source>
</evidence>
<organism evidence="10 11">
    <name type="scientific">Paragonimus westermani</name>
    <dbReference type="NCBI Taxonomy" id="34504"/>
    <lineage>
        <taxon>Eukaryota</taxon>
        <taxon>Metazoa</taxon>
        <taxon>Spiralia</taxon>
        <taxon>Lophotrochozoa</taxon>
        <taxon>Platyhelminthes</taxon>
        <taxon>Trematoda</taxon>
        <taxon>Digenea</taxon>
        <taxon>Plagiorchiida</taxon>
        <taxon>Troglotremata</taxon>
        <taxon>Troglotrematidae</taxon>
        <taxon>Paragonimus</taxon>
    </lineage>
</organism>
<feature type="compositionally biased region" description="Polar residues" evidence="8">
    <location>
        <begin position="131"/>
        <end position="159"/>
    </location>
</feature>
<dbReference type="Pfam" id="PF00096">
    <property type="entry name" value="zf-C2H2"/>
    <property type="match status" value="3"/>
</dbReference>
<dbReference type="PANTHER" id="PTHR24381">
    <property type="entry name" value="ZINC FINGER PROTEIN"/>
    <property type="match status" value="1"/>
</dbReference>
<evidence type="ECO:0000256" key="1">
    <source>
        <dbReference type="ARBA" id="ARBA00004123"/>
    </source>
</evidence>
<dbReference type="AlphaFoldDB" id="A0A5J4NK00"/>
<feature type="domain" description="C2H2-type" evidence="9">
    <location>
        <begin position="342"/>
        <end position="369"/>
    </location>
</feature>
<dbReference type="GO" id="GO:0000981">
    <property type="term" value="F:DNA-binding transcription factor activity, RNA polymerase II-specific"/>
    <property type="evidence" value="ECO:0007669"/>
    <property type="project" value="TreeGrafter"/>
</dbReference>
<evidence type="ECO:0000256" key="5">
    <source>
        <dbReference type="ARBA" id="ARBA00022833"/>
    </source>
</evidence>
<dbReference type="Gene3D" id="3.30.160.60">
    <property type="entry name" value="Classic Zinc Finger"/>
    <property type="match status" value="4"/>
</dbReference>
<dbReference type="PANTHER" id="PTHR24381:SF393">
    <property type="entry name" value="CHROMATIN-LINKED ADAPTOR FOR MSL PROTEINS, ISOFORM B"/>
    <property type="match status" value="1"/>
</dbReference>
<name>A0A5J4NK00_9TREM</name>
<dbReference type="PROSITE" id="PS00028">
    <property type="entry name" value="ZINC_FINGER_C2H2_1"/>
    <property type="match status" value="5"/>
</dbReference>
<reference evidence="10 11" key="1">
    <citation type="journal article" date="2019" name="Gigascience">
        <title>Whole-genome sequence of the oriental lung fluke Paragonimus westermani.</title>
        <authorList>
            <person name="Oey H."/>
            <person name="Zakrzewski M."/>
            <person name="Narain K."/>
            <person name="Devi K.R."/>
            <person name="Agatsuma T."/>
            <person name="Nawaratna S."/>
            <person name="Gobert G.N."/>
            <person name="Jones M.K."/>
            <person name="Ragan M.A."/>
            <person name="McManus D.P."/>
            <person name="Krause L."/>
        </authorList>
    </citation>
    <scope>NUCLEOTIDE SEQUENCE [LARGE SCALE GENOMIC DNA]</scope>
    <source>
        <strain evidence="10 11">IND2009</strain>
    </source>
</reference>
<dbReference type="SMART" id="SM00355">
    <property type="entry name" value="ZnF_C2H2"/>
    <property type="match status" value="7"/>
</dbReference>
<protein>
    <recommendedName>
        <fullName evidence="9">C2H2-type domain-containing protein</fullName>
    </recommendedName>
</protein>
<comment type="subcellular location">
    <subcellularLocation>
        <location evidence="1">Nucleus</location>
    </subcellularLocation>
</comment>
<dbReference type="SUPFAM" id="SSF57667">
    <property type="entry name" value="beta-beta-alpha zinc fingers"/>
    <property type="match status" value="4"/>
</dbReference>
<feature type="domain" description="C2H2-type" evidence="9">
    <location>
        <begin position="437"/>
        <end position="465"/>
    </location>
</feature>
<gene>
    <name evidence="10" type="ORF">DEA37_0000166</name>
</gene>
<feature type="domain" description="C2H2-type" evidence="9">
    <location>
        <begin position="286"/>
        <end position="313"/>
    </location>
</feature>
<feature type="compositionally biased region" description="Basic and acidic residues" evidence="8">
    <location>
        <begin position="546"/>
        <end position="559"/>
    </location>
</feature>
<dbReference type="InterPro" id="IPR013087">
    <property type="entry name" value="Znf_C2H2_type"/>
</dbReference>
<accession>A0A5J4NK00</accession>
<feature type="region of interest" description="Disordered" evidence="8">
    <location>
        <begin position="402"/>
        <end position="421"/>
    </location>
</feature>
<evidence type="ECO:0000259" key="9">
    <source>
        <dbReference type="PROSITE" id="PS50157"/>
    </source>
</evidence>
<dbReference type="EMBL" id="QNGE01002244">
    <property type="protein sequence ID" value="KAA3675916.1"/>
    <property type="molecule type" value="Genomic_DNA"/>
</dbReference>
<keyword evidence="2" id="KW-0479">Metal-binding</keyword>
<evidence type="ECO:0000256" key="4">
    <source>
        <dbReference type="ARBA" id="ARBA00022771"/>
    </source>
</evidence>
<dbReference type="InterPro" id="IPR036236">
    <property type="entry name" value="Znf_C2H2_sf"/>
</dbReference>
<proteinExistence type="predicted"/>
<evidence type="ECO:0000313" key="10">
    <source>
        <dbReference type="EMBL" id="KAA3675916.1"/>
    </source>
</evidence>
<feature type="region of interest" description="Disordered" evidence="8">
    <location>
        <begin position="129"/>
        <end position="226"/>
    </location>
</feature>
<feature type="compositionally biased region" description="Acidic residues" evidence="8">
    <location>
        <begin position="603"/>
        <end position="612"/>
    </location>
</feature>
<feature type="region of interest" description="Disordered" evidence="8">
    <location>
        <begin position="1"/>
        <end position="51"/>
    </location>
</feature>